<dbReference type="InterPro" id="IPR000847">
    <property type="entry name" value="LysR_HTH_N"/>
</dbReference>
<evidence type="ECO:0000256" key="1">
    <source>
        <dbReference type="ARBA" id="ARBA00009437"/>
    </source>
</evidence>
<dbReference type="InterPro" id="IPR036388">
    <property type="entry name" value="WH-like_DNA-bd_sf"/>
</dbReference>
<keyword evidence="7" id="KW-1185">Reference proteome</keyword>
<evidence type="ECO:0000313" key="6">
    <source>
        <dbReference type="EMBL" id="QYJ69025.1"/>
    </source>
</evidence>
<accession>A0ABX8VDV7</accession>
<dbReference type="SUPFAM" id="SSF53850">
    <property type="entry name" value="Periplasmic binding protein-like II"/>
    <property type="match status" value="1"/>
</dbReference>
<dbReference type="PRINTS" id="PR00039">
    <property type="entry name" value="HTHLYSR"/>
</dbReference>
<dbReference type="Proteomes" id="UP000825381">
    <property type="component" value="Chromosome"/>
</dbReference>
<name>A0ABX8VDV7_9FLAO</name>
<evidence type="ECO:0000259" key="5">
    <source>
        <dbReference type="PROSITE" id="PS50931"/>
    </source>
</evidence>
<keyword evidence="3" id="KW-0238">DNA-binding</keyword>
<protein>
    <submittedName>
        <fullName evidence="6">LysR family transcriptional regulator</fullName>
    </submittedName>
</protein>
<dbReference type="InterPro" id="IPR036390">
    <property type="entry name" value="WH_DNA-bd_sf"/>
</dbReference>
<organism evidence="6 7">
    <name type="scientific">Flavobacterium litorale</name>
    <dbReference type="NCBI Taxonomy" id="2856519"/>
    <lineage>
        <taxon>Bacteria</taxon>
        <taxon>Pseudomonadati</taxon>
        <taxon>Bacteroidota</taxon>
        <taxon>Flavobacteriia</taxon>
        <taxon>Flavobacteriales</taxon>
        <taxon>Flavobacteriaceae</taxon>
        <taxon>Flavobacterium</taxon>
    </lineage>
</organism>
<keyword evidence="2" id="KW-0805">Transcription regulation</keyword>
<evidence type="ECO:0000256" key="4">
    <source>
        <dbReference type="ARBA" id="ARBA00023163"/>
    </source>
</evidence>
<dbReference type="Pfam" id="PF03466">
    <property type="entry name" value="LysR_substrate"/>
    <property type="match status" value="1"/>
</dbReference>
<dbReference type="PANTHER" id="PTHR30126">
    <property type="entry name" value="HTH-TYPE TRANSCRIPTIONAL REGULATOR"/>
    <property type="match status" value="1"/>
</dbReference>
<dbReference type="Gene3D" id="1.10.10.10">
    <property type="entry name" value="Winged helix-like DNA-binding domain superfamily/Winged helix DNA-binding domain"/>
    <property type="match status" value="1"/>
</dbReference>
<dbReference type="PROSITE" id="PS50931">
    <property type="entry name" value="HTH_LYSR"/>
    <property type="match status" value="1"/>
</dbReference>
<evidence type="ECO:0000256" key="2">
    <source>
        <dbReference type="ARBA" id="ARBA00023015"/>
    </source>
</evidence>
<gene>
    <name evidence="6" type="ORF">K1I41_03815</name>
</gene>
<evidence type="ECO:0000313" key="7">
    <source>
        <dbReference type="Proteomes" id="UP000825381"/>
    </source>
</evidence>
<dbReference type="RefSeq" id="WP_220641361.1">
    <property type="nucleotide sequence ID" value="NZ_CP080429.1"/>
</dbReference>
<comment type="similarity">
    <text evidence="1">Belongs to the LysR transcriptional regulatory family.</text>
</comment>
<proteinExistence type="inferred from homology"/>
<evidence type="ECO:0000256" key="3">
    <source>
        <dbReference type="ARBA" id="ARBA00023125"/>
    </source>
</evidence>
<dbReference type="InterPro" id="IPR005119">
    <property type="entry name" value="LysR_subst-bd"/>
</dbReference>
<sequence>MKANLEWFRTFRAIYETGTMSGAAKQLYVSQPGIGLHLNALEAYTGFPLFERTARKMIPTEKGKLLYQQMINSLLCMEDIESRFQRKSGNDRATVNVGMCVETFQQALEKHIPDFGFNLIMQFGNNDALIQALEHGSADLILTTSTTLANSLIYNPFATERFIVVAGNSTDVSAFERLDKSNKNEVMGWLKSQLWYSTAADMHVLNLFWENNFNERPNFLPNYIVPNKFSIIRCLSKGKGIAILPDFLCKEAIDNQEVFKIWEGYKPLTNILYFGKRKQSLLMDEIKCIEAILFGEFGNEIKGNPETIK</sequence>
<dbReference type="SUPFAM" id="SSF46785">
    <property type="entry name" value="Winged helix' DNA-binding domain"/>
    <property type="match status" value="1"/>
</dbReference>
<dbReference type="Gene3D" id="3.40.190.10">
    <property type="entry name" value="Periplasmic binding protein-like II"/>
    <property type="match status" value="2"/>
</dbReference>
<feature type="domain" description="HTH lysR-type" evidence="5">
    <location>
        <begin position="1"/>
        <end position="60"/>
    </location>
</feature>
<reference evidence="6 7" key="1">
    <citation type="submission" date="2021-07" db="EMBL/GenBank/DDBJ databases">
        <title>Flavobacterium WSW3-B6 sp.nov, isolated from seaweed.</title>
        <authorList>
            <person name="Muhammad N."/>
            <person name="Ho H."/>
            <person name="Lee Y.-J."/>
            <person name="Nguyen T."/>
            <person name="Ho J."/>
            <person name="Kim S.-G."/>
        </authorList>
    </citation>
    <scope>NUCLEOTIDE SEQUENCE [LARGE SCALE GENOMIC DNA]</scope>
    <source>
        <strain evidence="6 7">WSW3-B6</strain>
    </source>
</reference>
<dbReference type="PANTHER" id="PTHR30126:SF39">
    <property type="entry name" value="HTH-TYPE TRANSCRIPTIONAL REGULATOR CYSL"/>
    <property type="match status" value="1"/>
</dbReference>
<keyword evidence="4" id="KW-0804">Transcription</keyword>
<dbReference type="Pfam" id="PF00126">
    <property type="entry name" value="HTH_1"/>
    <property type="match status" value="1"/>
</dbReference>
<dbReference type="EMBL" id="CP080429">
    <property type="protein sequence ID" value="QYJ69025.1"/>
    <property type="molecule type" value="Genomic_DNA"/>
</dbReference>